<dbReference type="SUPFAM" id="SSF46911">
    <property type="entry name" value="Ribosomal protein S18"/>
    <property type="match status" value="1"/>
</dbReference>
<keyword evidence="9" id="KW-1185">Reference proteome</keyword>
<dbReference type="GO" id="GO:0022627">
    <property type="term" value="C:cytosolic small ribosomal subunit"/>
    <property type="evidence" value="ECO:0007669"/>
    <property type="project" value="TreeGrafter"/>
</dbReference>
<evidence type="ECO:0000313" key="9">
    <source>
        <dbReference type="Proteomes" id="UP000007383"/>
    </source>
</evidence>
<dbReference type="PANTHER" id="PTHR13479">
    <property type="entry name" value="30S RIBOSOMAL PROTEIN S18"/>
    <property type="match status" value="1"/>
</dbReference>
<dbReference type="GO" id="GO:0006412">
    <property type="term" value="P:translation"/>
    <property type="evidence" value="ECO:0007669"/>
    <property type="project" value="UniProtKB-UniRule"/>
</dbReference>
<reference evidence="9" key="1">
    <citation type="journal article" date="2013" name="Stand. Genomic Sci.">
        <title>Complete genome sequence of the halophilic bacterium Spirochaeta africana type strain (Z-7692(T)) from the alkaline Lake Magadi in the East African Rift.</title>
        <authorList>
            <person name="Liolos K."/>
            <person name="Abt B."/>
            <person name="Scheuner C."/>
            <person name="Teshima H."/>
            <person name="Held B."/>
            <person name="Lapidus A."/>
            <person name="Nolan M."/>
            <person name="Lucas S."/>
            <person name="Deshpande S."/>
            <person name="Cheng J.F."/>
            <person name="Tapia R."/>
            <person name="Goodwin L.A."/>
            <person name="Pitluck S."/>
            <person name="Pagani I."/>
            <person name="Ivanova N."/>
            <person name="Mavromatis K."/>
            <person name="Mikhailova N."/>
            <person name="Huntemann M."/>
            <person name="Pati A."/>
            <person name="Chen A."/>
            <person name="Palaniappan K."/>
            <person name="Land M."/>
            <person name="Rohde M."/>
            <person name="Tindall B.J."/>
            <person name="Detter J.C."/>
            <person name="Goker M."/>
            <person name="Bristow J."/>
            <person name="Eisen J.A."/>
            <person name="Markowitz V."/>
            <person name="Hugenholtz P."/>
            <person name="Woyke T."/>
            <person name="Klenk H.P."/>
            <person name="Kyrpides N.C."/>
        </authorList>
    </citation>
    <scope>NUCLEOTIDE SEQUENCE</scope>
    <source>
        <strain evidence="9">ATCC 700263 / DSM 8902 / Z-7692</strain>
    </source>
</reference>
<comment type="subunit">
    <text evidence="5">Part of the 30S ribosomal subunit. Forms a tight heterodimer with protein bS6.</text>
</comment>
<dbReference type="Gene3D" id="4.10.640.10">
    <property type="entry name" value="Ribosomal protein S18"/>
    <property type="match status" value="1"/>
</dbReference>
<dbReference type="PROSITE" id="PS00057">
    <property type="entry name" value="RIBOSOMAL_S18"/>
    <property type="match status" value="1"/>
</dbReference>
<comment type="function">
    <text evidence="5">Binds as a heterodimer with protein bS6 to the central domain of the 16S rRNA, where it helps stabilize the platform of the 30S subunit.</text>
</comment>
<dbReference type="GO" id="GO:0003735">
    <property type="term" value="F:structural constituent of ribosome"/>
    <property type="evidence" value="ECO:0007669"/>
    <property type="project" value="InterPro"/>
</dbReference>
<dbReference type="InterPro" id="IPR036870">
    <property type="entry name" value="Ribosomal_bS18_sf"/>
</dbReference>
<dbReference type="STRING" id="889378.Spiaf_1997"/>
<organism evidence="8 9">
    <name type="scientific">Spirochaeta africana (strain ATCC 700263 / DSM 8902 / Z-7692)</name>
    <dbReference type="NCBI Taxonomy" id="889378"/>
    <lineage>
        <taxon>Bacteria</taxon>
        <taxon>Pseudomonadati</taxon>
        <taxon>Spirochaetota</taxon>
        <taxon>Spirochaetia</taxon>
        <taxon>Spirochaetales</taxon>
        <taxon>Spirochaetaceae</taxon>
        <taxon>Spirochaeta</taxon>
    </lineage>
</organism>
<dbReference type="EMBL" id="CP003282">
    <property type="protein sequence ID" value="AFG38047.1"/>
    <property type="molecule type" value="Genomic_DNA"/>
</dbReference>
<dbReference type="Proteomes" id="UP000007383">
    <property type="component" value="Chromosome"/>
</dbReference>
<dbReference type="GO" id="GO:0070181">
    <property type="term" value="F:small ribosomal subunit rRNA binding"/>
    <property type="evidence" value="ECO:0007669"/>
    <property type="project" value="TreeGrafter"/>
</dbReference>
<dbReference type="PANTHER" id="PTHR13479:SF40">
    <property type="entry name" value="SMALL RIBOSOMAL SUBUNIT PROTEIN BS18M"/>
    <property type="match status" value="1"/>
</dbReference>
<dbReference type="eggNOG" id="COG0238">
    <property type="taxonomic scope" value="Bacteria"/>
</dbReference>
<dbReference type="PRINTS" id="PR00974">
    <property type="entry name" value="RIBOSOMALS18"/>
</dbReference>
<evidence type="ECO:0000256" key="1">
    <source>
        <dbReference type="ARBA" id="ARBA00005589"/>
    </source>
</evidence>
<evidence type="ECO:0000256" key="3">
    <source>
        <dbReference type="ARBA" id="ARBA00023274"/>
    </source>
</evidence>
<name>H9UKK4_SPIAZ</name>
<evidence type="ECO:0000256" key="7">
    <source>
        <dbReference type="SAM" id="MobiDB-lite"/>
    </source>
</evidence>
<keyword evidence="2 5" id="KW-0689">Ribosomal protein</keyword>
<protein>
    <recommendedName>
        <fullName evidence="4 5">Small ribosomal subunit protein bS18</fullName>
    </recommendedName>
</protein>
<evidence type="ECO:0000256" key="5">
    <source>
        <dbReference type="HAMAP-Rule" id="MF_00270"/>
    </source>
</evidence>
<dbReference type="HAMAP" id="MF_00270">
    <property type="entry name" value="Ribosomal_bS18"/>
    <property type="match status" value="1"/>
</dbReference>
<evidence type="ECO:0000256" key="2">
    <source>
        <dbReference type="ARBA" id="ARBA00022980"/>
    </source>
</evidence>
<proteinExistence type="inferred from homology"/>
<dbReference type="HOGENOM" id="CLU_148710_0_2_12"/>
<feature type="region of interest" description="Disordered" evidence="7">
    <location>
        <begin position="1"/>
        <end position="36"/>
    </location>
</feature>
<dbReference type="NCBIfam" id="TIGR00165">
    <property type="entry name" value="S18"/>
    <property type="match status" value="1"/>
</dbReference>
<keyword evidence="5" id="KW-0699">rRNA-binding</keyword>
<dbReference type="OrthoDB" id="9812008at2"/>
<sequence length="99" mass="11459">MSDRYNSNDDQKDRDSGYRDDRGPRGGGGRGGKFFRRKVDKIKAQNLKIDYKHPEILKRFVTDKGKILPRRITGTSAKNQRMLVREIKRARQLALLPMG</sequence>
<evidence type="ECO:0000313" key="8">
    <source>
        <dbReference type="EMBL" id="AFG38047.1"/>
    </source>
</evidence>
<dbReference type="AlphaFoldDB" id="H9UKK4"/>
<dbReference type="InterPro" id="IPR018275">
    <property type="entry name" value="Ribosomal_bS18_CS"/>
</dbReference>
<dbReference type="Pfam" id="PF01084">
    <property type="entry name" value="Ribosomal_S18"/>
    <property type="match status" value="1"/>
</dbReference>
<keyword evidence="5" id="KW-0694">RNA-binding</keyword>
<dbReference type="RefSeq" id="WP_014456030.1">
    <property type="nucleotide sequence ID" value="NC_017098.1"/>
</dbReference>
<accession>H9UKK4</accession>
<evidence type="ECO:0000256" key="4">
    <source>
        <dbReference type="ARBA" id="ARBA00035141"/>
    </source>
</evidence>
<dbReference type="InterPro" id="IPR001648">
    <property type="entry name" value="Ribosomal_bS18"/>
</dbReference>
<gene>
    <name evidence="5" type="primary">rpsR</name>
    <name evidence="8" type="ordered locus">Spiaf_1997</name>
</gene>
<evidence type="ECO:0000256" key="6">
    <source>
        <dbReference type="RuleBase" id="RU003910"/>
    </source>
</evidence>
<keyword evidence="3 5" id="KW-0687">Ribonucleoprotein</keyword>
<dbReference type="KEGG" id="sfc:Spiaf_1997"/>
<feature type="compositionally biased region" description="Basic and acidic residues" evidence="7">
    <location>
        <begin position="1"/>
        <end position="24"/>
    </location>
</feature>
<comment type="similarity">
    <text evidence="1 5 6">Belongs to the bacterial ribosomal protein bS18 family.</text>
</comment>
<dbReference type="PATRIC" id="fig|889378.3.peg.1983"/>